<sequence>METRFRLLPQGQSNGAHSEYGEKRRRKNGASIDKNPEEENDVVAMFHRLHFRQRVRWFRFIIFGLSEYIFGGGKGKYATHHYSVSNPLSGAYFRPTDDVGCEGMPLVLYITRTIDIDGCP</sequence>
<evidence type="ECO:0000313" key="2">
    <source>
        <dbReference type="EMBL" id="KFB36255.1"/>
    </source>
</evidence>
<evidence type="ECO:0000313" key="3">
    <source>
        <dbReference type="EnsemblMetazoa" id="ASIC003371-PA"/>
    </source>
</evidence>
<dbReference type="VEuPathDB" id="VectorBase:ASIC003371"/>
<dbReference type="EnsemblMetazoa" id="ASIC003371-RA">
    <property type="protein sequence ID" value="ASIC003371-PA"/>
    <property type="gene ID" value="ASIC003371"/>
</dbReference>
<accession>A0A084VE61</accession>
<dbReference type="Proteomes" id="UP000030765">
    <property type="component" value="Unassembled WGS sequence"/>
</dbReference>
<dbReference type="EMBL" id="KE524775">
    <property type="protein sequence ID" value="KFB36255.1"/>
    <property type="molecule type" value="Genomic_DNA"/>
</dbReference>
<reference evidence="3" key="2">
    <citation type="submission" date="2020-05" db="UniProtKB">
        <authorList>
            <consortium name="EnsemblMetazoa"/>
        </authorList>
    </citation>
    <scope>IDENTIFICATION</scope>
</reference>
<feature type="region of interest" description="Disordered" evidence="1">
    <location>
        <begin position="1"/>
        <end position="35"/>
    </location>
</feature>
<organism evidence="2">
    <name type="scientific">Anopheles sinensis</name>
    <name type="common">Mosquito</name>
    <dbReference type="NCBI Taxonomy" id="74873"/>
    <lineage>
        <taxon>Eukaryota</taxon>
        <taxon>Metazoa</taxon>
        <taxon>Ecdysozoa</taxon>
        <taxon>Arthropoda</taxon>
        <taxon>Hexapoda</taxon>
        <taxon>Insecta</taxon>
        <taxon>Pterygota</taxon>
        <taxon>Neoptera</taxon>
        <taxon>Endopterygota</taxon>
        <taxon>Diptera</taxon>
        <taxon>Nematocera</taxon>
        <taxon>Culicoidea</taxon>
        <taxon>Culicidae</taxon>
        <taxon>Anophelinae</taxon>
        <taxon>Anopheles</taxon>
    </lineage>
</organism>
<protein>
    <submittedName>
        <fullName evidence="2 3">Uncharacterized protein</fullName>
    </submittedName>
</protein>
<proteinExistence type="predicted"/>
<keyword evidence="4" id="KW-1185">Reference proteome</keyword>
<gene>
    <name evidence="2" type="ORF">ZHAS_00003371</name>
</gene>
<name>A0A084VE61_ANOSI</name>
<evidence type="ECO:0000313" key="4">
    <source>
        <dbReference type="Proteomes" id="UP000030765"/>
    </source>
</evidence>
<dbReference type="EMBL" id="ATLV01012249">
    <property type="status" value="NOT_ANNOTATED_CDS"/>
    <property type="molecule type" value="Genomic_DNA"/>
</dbReference>
<dbReference type="AlphaFoldDB" id="A0A084VE61"/>
<reference evidence="2 4" key="1">
    <citation type="journal article" date="2014" name="BMC Genomics">
        <title>Genome sequence of Anopheles sinensis provides insight into genetics basis of mosquito competence for malaria parasites.</title>
        <authorList>
            <person name="Zhou D."/>
            <person name="Zhang D."/>
            <person name="Ding G."/>
            <person name="Shi L."/>
            <person name="Hou Q."/>
            <person name="Ye Y."/>
            <person name="Xu Y."/>
            <person name="Zhou H."/>
            <person name="Xiong C."/>
            <person name="Li S."/>
            <person name="Yu J."/>
            <person name="Hong S."/>
            <person name="Yu X."/>
            <person name="Zou P."/>
            <person name="Chen C."/>
            <person name="Chang X."/>
            <person name="Wang W."/>
            <person name="Lv Y."/>
            <person name="Sun Y."/>
            <person name="Ma L."/>
            <person name="Shen B."/>
            <person name="Zhu C."/>
        </authorList>
    </citation>
    <scope>NUCLEOTIDE SEQUENCE [LARGE SCALE GENOMIC DNA]</scope>
</reference>
<evidence type="ECO:0000256" key="1">
    <source>
        <dbReference type="SAM" id="MobiDB-lite"/>
    </source>
</evidence>